<dbReference type="AlphaFoldDB" id="A0A501PHG8"/>
<evidence type="ECO:0000256" key="5">
    <source>
        <dbReference type="ARBA" id="ARBA00022840"/>
    </source>
</evidence>
<evidence type="ECO:0000256" key="7">
    <source>
        <dbReference type="ARBA" id="ARBA00023204"/>
    </source>
</evidence>
<dbReference type="PIRSF" id="PIRSF037677">
    <property type="entry name" value="DNA_mis_repair_Msh6"/>
    <property type="match status" value="1"/>
</dbReference>
<dbReference type="InterPro" id="IPR007696">
    <property type="entry name" value="DNA_mismatch_repair_MutS_core"/>
</dbReference>
<dbReference type="SMART" id="SM00533">
    <property type="entry name" value="MUTSd"/>
    <property type="match status" value="1"/>
</dbReference>
<evidence type="ECO:0000313" key="13">
    <source>
        <dbReference type="EMBL" id="TPD59913.1"/>
    </source>
</evidence>
<keyword evidence="6 9" id="KW-0238">DNA-binding</keyword>
<dbReference type="NCBIfam" id="TIGR01070">
    <property type="entry name" value="mutS1"/>
    <property type="match status" value="1"/>
</dbReference>
<dbReference type="GO" id="GO:0030983">
    <property type="term" value="F:mismatched DNA binding"/>
    <property type="evidence" value="ECO:0007669"/>
    <property type="project" value="InterPro"/>
</dbReference>
<evidence type="ECO:0000256" key="1">
    <source>
        <dbReference type="ARBA" id="ARBA00006271"/>
    </source>
</evidence>
<dbReference type="Pfam" id="PF05190">
    <property type="entry name" value="MutS_IV"/>
    <property type="match status" value="1"/>
</dbReference>
<dbReference type="FunFam" id="3.40.1170.10:FF:000001">
    <property type="entry name" value="DNA mismatch repair protein MutS"/>
    <property type="match status" value="1"/>
</dbReference>
<organism evidence="13 14">
    <name type="scientific">Emcibacter nanhaiensis</name>
    <dbReference type="NCBI Taxonomy" id="1505037"/>
    <lineage>
        <taxon>Bacteria</taxon>
        <taxon>Pseudomonadati</taxon>
        <taxon>Pseudomonadota</taxon>
        <taxon>Alphaproteobacteria</taxon>
        <taxon>Emcibacterales</taxon>
        <taxon>Emcibacteraceae</taxon>
        <taxon>Emcibacter</taxon>
    </lineage>
</organism>
<dbReference type="SUPFAM" id="SSF53150">
    <property type="entry name" value="DNA repair protein MutS, domain II"/>
    <property type="match status" value="1"/>
</dbReference>
<dbReference type="GO" id="GO:0003684">
    <property type="term" value="F:damaged DNA binding"/>
    <property type="evidence" value="ECO:0007669"/>
    <property type="project" value="UniProtKB-UniRule"/>
</dbReference>
<dbReference type="FunFam" id="3.40.50.300:FF:000870">
    <property type="entry name" value="MutS protein homolog 4"/>
    <property type="match status" value="1"/>
</dbReference>
<dbReference type="Gene3D" id="1.10.1420.10">
    <property type="match status" value="2"/>
</dbReference>
<dbReference type="EMBL" id="VFIY01000010">
    <property type="protein sequence ID" value="TPD59913.1"/>
    <property type="molecule type" value="Genomic_DNA"/>
</dbReference>
<dbReference type="InterPro" id="IPR045076">
    <property type="entry name" value="MutS"/>
</dbReference>
<evidence type="ECO:0000256" key="4">
    <source>
        <dbReference type="ARBA" id="ARBA00022763"/>
    </source>
</evidence>
<dbReference type="CDD" id="cd03284">
    <property type="entry name" value="ABC_MutS1"/>
    <property type="match status" value="1"/>
</dbReference>
<dbReference type="PANTHER" id="PTHR11361">
    <property type="entry name" value="DNA MISMATCH REPAIR PROTEIN MUTS FAMILY MEMBER"/>
    <property type="match status" value="1"/>
</dbReference>
<feature type="region of interest" description="Disordered" evidence="11">
    <location>
        <begin position="1"/>
        <end position="27"/>
    </location>
</feature>
<dbReference type="Pfam" id="PF05188">
    <property type="entry name" value="MutS_II"/>
    <property type="match status" value="1"/>
</dbReference>
<dbReference type="SUPFAM" id="SSF48334">
    <property type="entry name" value="DNA repair protein MutS, domain III"/>
    <property type="match status" value="1"/>
</dbReference>
<dbReference type="Gene3D" id="3.30.420.110">
    <property type="entry name" value="MutS, connector domain"/>
    <property type="match status" value="1"/>
</dbReference>
<evidence type="ECO:0000256" key="9">
    <source>
        <dbReference type="HAMAP-Rule" id="MF_00096"/>
    </source>
</evidence>
<dbReference type="InterPro" id="IPR036187">
    <property type="entry name" value="DNA_mismatch_repair_MutS_sf"/>
</dbReference>
<evidence type="ECO:0000256" key="3">
    <source>
        <dbReference type="ARBA" id="ARBA00022741"/>
    </source>
</evidence>
<evidence type="ECO:0000259" key="12">
    <source>
        <dbReference type="PROSITE" id="PS00486"/>
    </source>
</evidence>
<comment type="caution">
    <text evidence="13">The sequence shown here is derived from an EMBL/GenBank/DDBJ whole genome shotgun (WGS) entry which is preliminary data.</text>
</comment>
<dbReference type="Gene3D" id="6.10.140.430">
    <property type="match status" value="1"/>
</dbReference>
<sequence>MTAAEADSTKDKGASGKKTGKKNSKPAKVTPMMEQFLEIKAAHPDYLLFYRMGDFYELFFDDAVQASEALDITLTKRGKHEDEDIPMCGVPVHAAESYLARLIRKGFKVAVCEQMEDPAEAKKRGAKAVVKRDVIRLVTPGTITEENLLDARQHNYLAALCVIQGSYALAWLDISTGDFHVSAIDPANLDAELARLRPGEVILPSALLTDEKIHHVLEEWAERLSPQETDGFDSRLAEKRLKNYFGVSVLDGLGSFGRAEMAACGALLDYVSETQKGKAPKLSRPVPVGEDATMMIDGATRRNLELSITLGGDKKGSLLSVLDRTVTGAGARLLATRLSAPLMDPELINRRLDKVSFFLEEEAFRRQCREVLKKCPDMERALSRLSVGRGGPRDLAAIRDGLAQADDLKDMLRRVCERQAREQILAPLELDEIMAHMGTHQELVDLLARALAEELPTIIRDGNFIATGFHAELDEFRQLRDQSRQMIAALENDYRDKTGISALKVRHNNVLGYYIEVTATHADKMMAPPLSEEFIHRQTLANVVRFNSSELARLASKIGQAGARSLELEHELFEQLVGTVLADWEAITLAARSLARLDVASSLAELAAGRNYVRPKVDDSLTFNIEAGRHPVVETALQKEQQGHFVANDCDLTGENKLWLITGPNMAGKSTFLRQNALIAIMAQMGGFVPARSAHIGVVDRLFSRVGASDDLARGRSTFMVEMVETAAILNQSGARSLVILDEIGRGTATYDGLSIAWAAVEHLHEVNRCRGLFATHYHEMTALASKLDNLSLHYMKVREWEGEVVFLHEVGPGAADRSYGIQVAKLAGLPTVVIKRARQVLDSLEQGGQGVSKGRNMDLVADELPLFSAFQSTMETDRATSSEVEDMLDTINPDDLAPREALELLYRLKELSEK</sequence>
<dbReference type="Proteomes" id="UP000319148">
    <property type="component" value="Unassembled WGS sequence"/>
</dbReference>
<dbReference type="SUPFAM" id="SSF55271">
    <property type="entry name" value="DNA repair protein MutS, domain I"/>
    <property type="match status" value="1"/>
</dbReference>
<dbReference type="OrthoDB" id="9802448at2"/>
<dbReference type="InterPro" id="IPR036678">
    <property type="entry name" value="MutS_con_dom_sf"/>
</dbReference>
<proteinExistence type="inferred from homology"/>
<dbReference type="InterPro" id="IPR007860">
    <property type="entry name" value="DNA_mmatch_repair_MutS_con_dom"/>
</dbReference>
<dbReference type="InterPro" id="IPR027417">
    <property type="entry name" value="P-loop_NTPase"/>
</dbReference>
<dbReference type="Gene3D" id="3.40.1170.10">
    <property type="entry name" value="DNA repair protein MutS, domain I"/>
    <property type="match status" value="1"/>
</dbReference>
<dbReference type="RefSeq" id="WP_139940882.1">
    <property type="nucleotide sequence ID" value="NZ_JBHSYP010000006.1"/>
</dbReference>
<keyword evidence="14" id="KW-1185">Reference proteome</keyword>
<dbReference type="InterPro" id="IPR000432">
    <property type="entry name" value="DNA_mismatch_repair_MutS_C"/>
</dbReference>
<evidence type="ECO:0000256" key="6">
    <source>
        <dbReference type="ARBA" id="ARBA00023125"/>
    </source>
</evidence>
<feature type="binding site" evidence="9">
    <location>
        <begin position="663"/>
        <end position="670"/>
    </location>
    <ligand>
        <name>ATP</name>
        <dbReference type="ChEBI" id="CHEBI:30616"/>
    </ligand>
</feature>
<keyword evidence="7 9" id="KW-0234">DNA repair</keyword>
<dbReference type="Pfam" id="PF05192">
    <property type="entry name" value="MutS_III"/>
    <property type="match status" value="1"/>
</dbReference>
<dbReference type="InterPro" id="IPR017261">
    <property type="entry name" value="DNA_mismatch_repair_MutS/MSH"/>
</dbReference>
<evidence type="ECO:0000256" key="2">
    <source>
        <dbReference type="ARBA" id="ARBA00021982"/>
    </source>
</evidence>
<dbReference type="GO" id="GO:0006298">
    <property type="term" value="P:mismatch repair"/>
    <property type="evidence" value="ECO:0007669"/>
    <property type="project" value="UniProtKB-UniRule"/>
</dbReference>
<keyword evidence="3 9" id="KW-0547">Nucleotide-binding</keyword>
<evidence type="ECO:0000256" key="8">
    <source>
        <dbReference type="ARBA" id="ARBA00024647"/>
    </source>
</evidence>
<dbReference type="GO" id="GO:0005524">
    <property type="term" value="F:ATP binding"/>
    <property type="evidence" value="ECO:0007669"/>
    <property type="project" value="UniProtKB-UniRule"/>
</dbReference>
<protein>
    <recommendedName>
        <fullName evidence="2 9">DNA mismatch repair protein MutS</fullName>
    </recommendedName>
</protein>
<gene>
    <name evidence="9 13" type="primary">mutS</name>
    <name evidence="13" type="ORF">FIV46_09810</name>
</gene>
<dbReference type="HAMAP" id="MF_00096">
    <property type="entry name" value="MutS"/>
    <property type="match status" value="1"/>
</dbReference>
<dbReference type="PANTHER" id="PTHR11361:SF34">
    <property type="entry name" value="DNA MISMATCH REPAIR PROTEIN MSH1, MITOCHONDRIAL"/>
    <property type="match status" value="1"/>
</dbReference>
<accession>A0A501PHG8</accession>
<dbReference type="NCBIfam" id="NF003810">
    <property type="entry name" value="PRK05399.1"/>
    <property type="match status" value="1"/>
</dbReference>
<dbReference type="GO" id="GO:0140664">
    <property type="term" value="F:ATP-dependent DNA damage sensor activity"/>
    <property type="evidence" value="ECO:0007669"/>
    <property type="project" value="InterPro"/>
</dbReference>
<evidence type="ECO:0000256" key="10">
    <source>
        <dbReference type="RuleBase" id="RU003756"/>
    </source>
</evidence>
<comment type="similarity">
    <text evidence="1 9 10">Belongs to the DNA mismatch repair MutS family.</text>
</comment>
<dbReference type="PROSITE" id="PS00486">
    <property type="entry name" value="DNA_MISMATCH_REPAIR_2"/>
    <property type="match status" value="1"/>
</dbReference>
<dbReference type="Gene3D" id="3.40.50.300">
    <property type="entry name" value="P-loop containing nucleotide triphosphate hydrolases"/>
    <property type="match status" value="1"/>
</dbReference>
<comment type="function">
    <text evidence="8 9">This protein is involved in the repair of mismatches in DNA. It is possible that it carries out the mismatch recognition step. This protein has a weak ATPase activity.</text>
</comment>
<dbReference type="Pfam" id="PF00488">
    <property type="entry name" value="MutS_V"/>
    <property type="match status" value="1"/>
</dbReference>
<dbReference type="GO" id="GO:0005829">
    <property type="term" value="C:cytosol"/>
    <property type="evidence" value="ECO:0007669"/>
    <property type="project" value="TreeGrafter"/>
</dbReference>
<feature type="domain" description="DNA mismatch repair proteins mutS family" evidence="12">
    <location>
        <begin position="737"/>
        <end position="753"/>
    </location>
</feature>
<name>A0A501PHG8_9PROT</name>
<dbReference type="SUPFAM" id="SSF52540">
    <property type="entry name" value="P-loop containing nucleoside triphosphate hydrolases"/>
    <property type="match status" value="1"/>
</dbReference>
<keyword evidence="5 9" id="KW-0067">ATP-binding</keyword>
<keyword evidence="4 9" id="KW-0227">DNA damage</keyword>
<dbReference type="InterPro" id="IPR016151">
    <property type="entry name" value="DNA_mismatch_repair_MutS_N"/>
</dbReference>
<reference evidence="14" key="1">
    <citation type="submission" date="2019-06" db="EMBL/GenBank/DDBJ databases">
        <title>The complete genome of Emcibacter congregatus ZYLT.</title>
        <authorList>
            <person name="Zhao Z."/>
        </authorList>
    </citation>
    <scope>NUCLEOTIDE SEQUENCE [LARGE SCALE GENOMIC DNA]</scope>
    <source>
        <strain evidence="14">MCCC 1A06723</strain>
    </source>
</reference>
<dbReference type="InterPro" id="IPR005748">
    <property type="entry name" value="DNA_mismatch_repair_MutS"/>
</dbReference>
<evidence type="ECO:0000256" key="11">
    <source>
        <dbReference type="SAM" id="MobiDB-lite"/>
    </source>
</evidence>
<dbReference type="InterPro" id="IPR007861">
    <property type="entry name" value="DNA_mismatch_repair_MutS_clamp"/>
</dbReference>
<dbReference type="InterPro" id="IPR007695">
    <property type="entry name" value="DNA_mismatch_repair_MutS-lik_N"/>
</dbReference>
<dbReference type="Pfam" id="PF01624">
    <property type="entry name" value="MutS_I"/>
    <property type="match status" value="1"/>
</dbReference>
<dbReference type="SMART" id="SM00534">
    <property type="entry name" value="MUTSac"/>
    <property type="match status" value="1"/>
</dbReference>
<evidence type="ECO:0000313" key="14">
    <source>
        <dbReference type="Proteomes" id="UP000319148"/>
    </source>
</evidence>